<dbReference type="GO" id="GO:0003677">
    <property type="term" value="F:DNA binding"/>
    <property type="evidence" value="ECO:0007669"/>
    <property type="project" value="InterPro"/>
</dbReference>
<evidence type="ECO:0000256" key="2">
    <source>
        <dbReference type="ARBA" id="ARBA00022723"/>
    </source>
</evidence>
<dbReference type="PANTHER" id="PTHR47338">
    <property type="entry name" value="ZN(II)2CYS6 TRANSCRIPTION FACTOR (EUROFUNG)-RELATED"/>
    <property type="match status" value="1"/>
</dbReference>
<keyword evidence="8" id="KW-1185">Reference proteome</keyword>
<dbReference type="Pfam" id="PF04082">
    <property type="entry name" value="Fungal_trans"/>
    <property type="match status" value="1"/>
</dbReference>
<sequence length="423" mass="47931">LPSAEEIIEACRVFTTSYFQLGFIPKTSFFERIQRDEVSDFLLLSILCLSARFTPCLIQRYGSTTKATERFMTAALERVPHELYNTNLENIQALFLLSIAEWGNGDRDRSSIHMGVAVRMAAMMKLHREETYELPPDATNDQIIFAETARRTFWMIQSQDNLHSGYSSPLPFSCEDITALLPCGESNFLFGIRPAERAALPSTPPALANPSLVDSPRRPLFATLIQSHSLWGQVARRACRPGSATLGPTSEYMSMAATLRRFEESLPTQHRWSIWSVKVWKDLGFELAYLSVVMVIRLSNILLRRMYLENIKASISTAKDNGGPSGFWKPVSDELFRDVVELYQQIEVSFTMREQTEGYPAILVFPIYVCGSLALNLWQCPKLCPRLADKASAMLLRCLKVITDLQHAWPMARKWQEGLQQAA</sequence>
<dbReference type="GO" id="GO:0006351">
    <property type="term" value="P:DNA-templated transcription"/>
    <property type="evidence" value="ECO:0007669"/>
    <property type="project" value="InterPro"/>
</dbReference>
<dbReference type="GO" id="GO:0005634">
    <property type="term" value="C:nucleus"/>
    <property type="evidence" value="ECO:0007669"/>
    <property type="project" value="UniProtKB-SubCell"/>
</dbReference>
<dbReference type="InterPro" id="IPR007219">
    <property type="entry name" value="XnlR_reg_dom"/>
</dbReference>
<feature type="domain" description="Xylanolytic transcriptional activator regulatory" evidence="6">
    <location>
        <begin position="110"/>
        <end position="188"/>
    </location>
</feature>
<evidence type="ECO:0000313" key="8">
    <source>
        <dbReference type="Proteomes" id="UP000193144"/>
    </source>
</evidence>
<dbReference type="Proteomes" id="UP000193144">
    <property type="component" value="Unassembled WGS sequence"/>
</dbReference>
<dbReference type="GO" id="GO:0000981">
    <property type="term" value="F:DNA-binding transcription factor activity, RNA polymerase II-specific"/>
    <property type="evidence" value="ECO:0007669"/>
    <property type="project" value="InterPro"/>
</dbReference>
<keyword evidence="2" id="KW-0479">Metal-binding</keyword>
<dbReference type="CDD" id="cd12148">
    <property type="entry name" value="fungal_TF_MHR"/>
    <property type="match status" value="1"/>
</dbReference>
<organism evidence="7 8">
    <name type="scientific">Clohesyomyces aquaticus</name>
    <dbReference type="NCBI Taxonomy" id="1231657"/>
    <lineage>
        <taxon>Eukaryota</taxon>
        <taxon>Fungi</taxon>
        <taxon>Dikarya</taxon>
        <taxon>Ascomycota</taxon>
        <taxon>Pezizomycotina</taxon>
        <taxon>Dothideomycetes</taxon>
        <taxon>Pleosporomycetidae</taxon>
        <taxon>Pleosporales</taxon>
        <taxon>Lindgomycetaceae</taxon>
        <taxon>Clohesyomyces</taxon>
    </lineage>
</organism>
<gene>
    <name evidence="7" type="ORF">BCR34DRAFT_443582</name>
</gene>
<keyword evidence="5" id="KW-0539">Nucleus</keyword>
<feature type="non-terminal residue" evidence="7">
    <location>
        <position position="423"/>
    </location>
</feature>
<evidence type="ECO:0000313" key="7">
    <source>
        <dbReference type="EMBL" id="ORX94818.1"/>
    </source>
</evidence>
<dbReference type="EMBL" id="MCFA01000298">
    <property type="protein sequence ID" value="ORX94818.1"/>
    <property type="molecule type" value="Genomic_DNA"/>
</dbReference>
<evidence type="ECO:0000256" key="3">
    <source>
        <dbReference type="ARBA" id="ARBA00023015"/>
    </source>
</evidence>
<feature type="non-terminal residue" evidence="7">
    <location>
        <position position="1"/>
    </location>
</feature>
<comment type="caution">
    <text evidence="7">The sequence shown here is derived from an EMBL/GenBank/DDBJ whole genome shotgun (WGS) entry which is preliminary data.</text>
</comment>
<dbReference type="GO" id="GO:0008270">
    <property type="term" value="F:zinc ion binding"/>
    <property type="evidence" value="ECO:0007669"/>
    <property type="project" value="InterPro"/>
</dbReference>
<comment type="subcellular location">
    <subcellularLocation>
        <location evidence="1">Nucleus</location>
    </subcellularLocation>
</comment>
<accession>A0A1Y1YA15</accession>
<reference evidence="7 8" key="1">
    <citation type="submission" date="2016-07" db="EMBL/GenBank/DDBJ databases">
        <title>Pervasive Adenine N6-methylation of Active Genes in Fungi.</title>
        <authorList>
            <consortium name="DOE Joint Genome Institute"/>
            <person name="Mondo S.J."/>
            <person name="Dannebaum R.O."/>
            <person name="Kuo R.C."/>
            <person name="Labutti K."/>
            <person name="Haridas S."/>
            <person name="Kuo A."/>
            <person name="Salamov A."/>
            <person name="Ahrendt S.R."/>
            <person name="Lipzen A."/>
            <person name="Sullivan W."/>
            <person name="Andreopoulos W.B."/>
            <person name="Clum A."/>
            <person name="Lindquist E."/>
            <person name="Daum C."/>
            <person name="Ramamoorthy G.K."/>
            <person name="Gryganskyi A."/>
            <person name="Culley D."/>
            <person name="Magnuson J.K."/>
            <person name="James T.Y."/>
            <person name="O'Malley M.A."/>
            <person name="Stajich J.E."/>
            <person name="Spatafora J.W."/>
            <person name="Visel A."/>
            <person name="Grigoriev I.V."/>
        </authorList>
    </citation>
    <scope>NUCLEOTIDE SEQUENCE [LARGE SCALE GENOMIC DNA]</scope>
    <source>
        <strain evidence="7 8">CBS 115471</strain>
    </source>
</reference>
<proteinExistence type="predicted"/>
<dbReference type="SMART" id="SM00906">
    <property type="entry name" value="Fungal_trans"/>
    <property type="match status" value="1"/>
</dbReference>
<dbReference type="STRING" id="1231657.A0A1Y1YA15"/>
<name>A0A1Y1YA15_9PLEO</name>
<dbReference type="AlphaFoldDB" id="A0A1Y1YA15"/>
<dbReference type="PANTHER" id="PTHR47338:SF5">
    <property type="entry name" value="ZN(II)2CYS6 TRANSCRIPTION FACTOR (EUROFUNG)"/>
    <property type="match status" value="1"/>
</dbReference>
<evidence type="ECO:0000256" key="4">
    <source>
        <dbReference type="ARBA" id="ARBA00023163"/>
    </source>
</evidence>
<evidence type="ECO:0000256" key="5">
    <source>
        <dbReference type="ARBA" id="ARBA00023242"/>
    </source>
</evidence>
<dbReference type="OrthoDB" id="103349at2759"/>
<evidence type="ECO:0000256" key="1">
    <source>
        <dbReference type="ARBA" id="ARBA00004123"/>
    </source>
</evidence>
<keyword evidence="3" id="KW-0805">Transcription regulation</keyword>
<keyword evidence="4" id="KW-0804">Transcription</keyword>
<protein>
    <submittedName>
        <fullName evidence="7">Fungal-specific transcription factor domain-domain-containing protein</fullName>
    </submittedName>
</protein>
<dbReference type="InterPro" id="IPR050815">
    <property type="entry name" value="TF_fung"/>
</dbReference>
<evidence type="ECO:0000259" key="6">
    <source>
        <dbReference type="SMART" id="SM00906"/>
    </source>
</evidence>